<proteinExistence type="predicted"/>
<dbReference type="AlphaFoldDB" id="A0A6V7UX36"/>
<protein>
    <submittedName>
        <fullName evidence="1">Uncharacterized protein</fullName>
    </submittedName>
</protein>
<comment type="caution">
    <text evidence="1">The sequence shown here is derived from an EMBL/GenBank/DDBJ whole genome shotgun (WGS) entry which is preliminary data.</text>
</comment>
<dbReference type="EMBL" id="CAJEWN010000118">
    <property type="protein sequence ID" value="CAD2166544.1"/>
    <property type="molecule type" value="Genomic_DNA"/>
</dbReference>
<organism evidence="1 2">
    <name type="scientific">Meloidogyne enterolobii</name>
    <name type="common">Root-knot nematode worm</name>
    <name type="synonym">Meloidogyne mayaguensis</name>
    <dbReference type="NCBI Taxonomy" id="390850"/>
    <lineage>
        <taxon>Eukaryota</taxon>
        <taxon>Metazoa</taxon>
        <taxon>Ecdysozoa</taxon>
        <taxon>Nematoda</taxon>
        <taxon>Chromadorea</taxon>
        <taxon>Rhabditida</taxon>
        <taxon>Tylenchina</taxon>
        <taxon>Tylenchomorpha</taxon>
        <taxon>Tylenchoidea</taxon>
        <taxon>Meloidogynidae</taxon>
        <taxon>Meloidogyninae</taxon>
        <taxon>Meloidogyne</taxon>
    </lineage>
</organism>
<name>A0A6V7UX36_MELEN</name>
<reference evidence="1 2" key="1">
    <citation type="submission" date="2020-08" db="EMBL/GenBank/DDBJ databases">
        <authorList>
            <person name="Koutsovoulos G."/>
            <person name="Danchin GJ E."/>
        </authorList>
    </citation>
    <scope>NUCLEOTIDE SEQUENCE [LARGE SCALE GENOMIC DNA]</scope>
</reference>
<evidence type="ECO:0000313" key="2">
    <source>
        <dbReference type="Proteomes" id="UP000580250"/>
    </source>
</evidence>
<gene>
    <name evidence="1" type="ORF">MENT_LOCUS17909</name>
</gene>
<sequence length="60" mass="7006">MKLKNGLVNPIPLYLPNQNLDKNIIVCLSKGQVLFNKYFNPLKISQVHFSSSYLYKYDWG</sequence>
<dbReference type="Proteomes" id="UP000580250">
    <property type="component" value="Unassembled WGS sequence"/>
</dbReference>
<evidence type="ECO:0000313" key="1">
    <source>
        <dbReference type="EMBL" id="CAD2166544.1"/>
    </source>
</evidence>
<accession>A0A6V7UX36</accession>